<keyword evidence="5" id="KW-1185">Reference proteome</keyword>
<dbReference type="KEGG" id="daa:AKL17_3282"/>
<dbReference type="PANTHER" id="PTHR33376">
    <property type="match status" value="1"/>
</dbReference>
<gene>
    <name evidence="4" type="ORF">AKL17_3282</name>
</gene>
<evidence type="ECO:0000256" key="3">
    <source>
        <dbReference type="ARBA" id="ARBA00022764"/>
    </source>
</evidence>
<name>A0A159Z7K3_9RHOB</name>
<reference evidence="4 5" key="1">
    <citation type="submission" date="2015-09" db="EMBL/GenBank/DDBJ databases">
        <title>Complete genome sequence of Defluviimonas alba cai42t isolated from an oilfield in Xinjiang.</title>
        <authorList>
            <person name="Geng S."/>
            <person name="Pan X."/>
            <person name="Wu X."/>
        </authorList>
    </citation>
    <scope>NUCLEOTIDE SEQUENCE [LARGE SCALE GENOMIC DNA]</scope>
    <source>
        <strain evidence="5">cai42</strain>
    </source>
</reference>
<evidence type="ECO:0000256" key="1">
    <source>
        <dbReference type="ARBA" id="ARBA00004418"/>
    </source>
</evidence>
<keyword evidence="2" id="KW-0732">Signal</keyword>
<sequence length="105" mass="11867">MAKYFTLDQHLIVPELVAMSKASWDKLTPEDQAILREAARNSSVLQRQLWADQEKASLDKVVAAGSEVITEIDKTPFMEAMVPVYEKYVTTPEAKDLVERIQATK</sequence>
<dbReference type="Proteomes" id="UP000076128">
    <property type="component" value="Chromosome"/>
</dbReference>
<comment type="subcellular location">
    <subcellularLocation>
        <location evidence="1">Periplasm</location>
    </subcellularLocation>
</comment>
<dbReference type="Gene3D" id="3.40.190.170">
    <property type="entry name" value="Bacterial extracellular solute-binding protein, family 7"/>
    <property type="match status" value="1"/>
</dbReference>
<dbReference type="InterPro" id="IPR038404">
    <property type="entry name" value="TRAP_DctP_sf"/>
</dbReference>
<dbReference type="AlphaFoldDB" id="A0A159Z7K3"/>
<dbReference type="InterPro" id="IPR018389">
    <property type="entry name" value="DctP_fam"/>
</dbReference>
<dbReference type="GO" id="GO:0055085">
    <property type="term" value="P:transmembrane transport"/>
    <property type="evidence" value="ECO:0007669"/>
    <property type="project" value="InterPro"/>
</dbReference>
<dbReference type="EMBL" id="CP012661">
    <property type="protein sequence ID" value="AMY70514.1"/>
    <property type="molecule type" value="Genomic_DNA"/>
</dbReference>
<dbReference type="STRING" id="1335048.AKL17_3282"/>
<dbReference type="NCBIfam" id="NF037995">
    <property type="entry name" value="TRAP_S1"/>
    <property type="match status" value="1"/>
</dbReference>
<dbReference type="Pfam" id="PF03480">
    <property type="entry name" value="DctP"/>
    <property type="match status" value="1"/>
</dbReference>
<dbReference type="GO" id="GO:0042597">
    <property type="term" value="C:periplasmic space"/>
    <property type="evidence" value="ECO:0007669"/>
    <property type="project" value="UniProtKB-SubCell"/>
</dbReference>
<accession>A0A159Z7K3</accession>
<organism evidence="4 5">
    <name type="scientific">Frigidibacter mobilis</name>
    <dbReference type="NCBI Taxonomy" id="1335048"/>
    <lineage>
        <taxon>Bacteria</taxon>
        <taxon>Pseudomonadati</taxon>
        <taxon>Pseudomonadota</taxon>
        <taxon>Alphaproteobacteria</taxon>
        <taxon>Rhodobacterales</taxon>
        <taxon>Paracoccaceae</taxon>
        <taxon>Frigidibacter</taxon>
    </lineage>
</organism>
<evidence type="ECO:0000313" key="4">
    <source>
        <dbReference type="EMBL" id="AMY70514.1"/>
    </source>
</evidence>
<dbReference type="GO" id="GO:0030246">
    <property type="term" value="F:carbohydrate binding"/>
    <property type="evidence" value="ECO:0007669"/>
    <property type="project" value="TreeGrafter"/>
</dbReference>
<protein>
    <submittedName>
        <fullName evidence="4">TRAP dicarboxylate transporter, DctP subunit</fullName>
    </submittedName>
</protein>
<dbReference type="PATRIC" id="fig|1335048.3.peg.3409"/>
<keyword evidence="3" id="KW-0574">Periplasm</keyword>
<dbReference type="PANTHER" id="PTHR33376:SF2">
    <property type="entry name" value="DICARBOXYLATE-BINDING PERIPLASMIC PROTEIN"/>
    <property type="match status" value="1"/>
</dbReference>
<evidence type="ECO:0000313" key="5">
    <source>
        <dbReference type="Proteomes" id="UP000076128"/>
    </source>
</evidence>
<evidence type="ECO:0000256" key="2">
    <source>
        <dbReference type="ARBA" id="ARBA00022729"/>
    </source>
</evidence>
<proteinExistence type="predicted"/>